<dbReference type="Proteomes" id="UP000289323">
    <property type="component" value="Unassembled WGS sequence"/>
</dbReference>
<organism evidence="3 4">
    <name type="scientific">Thermothielavioides terrestris</name>
    <dbReference type="NCBI Taxonomy" id="2587410"/>
    <lineage>
        <taxon>Eukaryota</taxon>
        <taxon>Fungi</taxon>
        <taxon>Dikarya</taxon>
        <taxon>Ascomycota</taxon>
        <taxon>Pezizomycotina</taxon>
        <taxon>Sordariomycetes</taxon>
        <taxon>Sordariomycetidae</taxon>
        <taxon>Sordariales</taxon>
        <taxon>Chaetomiaceae</taxon>
        <taxon>Thermothielavioides</taxon>
    </lineage>
</organism>
<gene>
    <name evidence="3" type="ORF">TT172_LOCUS5408</name>
</gene>
<dbReference type="InterPro" id="IPR039279">
    <property type="entry name" value="QRT3-like"/>
</dbReference>
<reference evidence="3 4" key="1">
    <citation type="submission" date="2018-04" db="EMBL/GenBank/DDBJ databases">
        <authorList>
            <person name="Huttner S."/>
            <person name="Dainat J."/>
        </authorList>
    </citation>
    <scope>NUCLEOTIDE SEQUENCE [LARGE SCALE GENOMIC DNA]</scope>
</reference>
<dbReference type="InterPro" id="IPR012334">
    <property type="entry name" value="Pectin_lyas_fold"/>
</dbReference>
<dbReference type="InterPro" id="IPR011050">
    <property type="entry name" value="Pectin_lyase_fold/virulence"/>
</dbReference>
<proteinExistence type="predicted"/>
<evidence type="ECO:0000256" key="1">
    <source>
        <dbReference type="SAM" id="MobiDB-lite"/>
    </source>
</evidence>
<dbReference type="EMBL" id="OUUZ01000009">
    <property type="protein sequence ID" value="SPQ22989.1"/>
    <property type="molecule type" value="Genomic_DNA"/>
</dbReference>
<sequence length="991" mass="105596">MGMFTENGSGGFMSDVSINGGKYGIYGGNQQYAVRNFGISGQTTSCICLLWDWGWTWSGLFLGDSPERVTLINPQDPTGQQAGSIYIMDSMFDDVNTAIKVNLPKGTVLESSIITLDNVGTFRNVQTLISFPDPGDTPILPSENINFFVLGNVENAGVSDGIYSVDVGVPAPSLLDEFTAGYYRKTYFVKSRPQYLDIDAGSVISVKDHGAKGDGVSDDTAAIEAALALATTSNLIYFPAGSYLATSTITIPPHTRILPMIRVGNPGDVGTVEISDMLFTSIGALPGLVLAEWNVQAESPGSVGIWDAHFRVGGAYGTQLQVAQCSNVPSIPAGCVAASMMLHITPESNGYFENVRAWVADHDIDDAQNTMVTVAAARGILIESAGGPTWLYGTASEHSMLYQYNFYNTSNTFAGMIQTESPYFQYTTATASPGPFNASLGLFNNDPDFPDDTCNATALLCNFSWAVLVQEVGNLTIAGAGLYSWFDAYDQSMAGTEASGSGTLVTIGSVETISDTDSNNTIYAKDNTQAIAHPFWSALAGYVDDYILLDQTCDDDDISDACMVPTVCDYTKTFATLDDLQAAGGSYPDICTGYYALGVLSNTLNQGLANYTAVNDGYGDVFGEYVKYTKEMVPLALAGFMAGATYKNATGGAGNQYFDCTFKDLQSGTSETYPCPLSYDDAYSSNAYSVTYTLKDSAGFYKDLQARHGVNSTWVTFGTDIITQALPKIGGLQTTIAARLTDLAYGAWYGPTDDVLQVISMPVFMIQQALESMAHVKAIGEEQAKRDKINLILEILGIVFIFVPFLDDVLPEVEALDGIWGLVAAAGNVGLTIQAIIADPESAPVQLLGLLTAGGSRSEEDFAEMAASRRDIGGDVISKIGKTFQDLDNDFQGVVSRSLGTKAADTTTVTFIQQATVTQQRHNRHPALQVTTETSTSTSTTSSTIPGTSSVTTTIPVVQSTSSTTTTTSNTHTTTVSSPSTSTNAEQHHHC</sequence>
<dbReference type="GO" id="GO:0004650">
    <property type="term" value="F:polygalacturonase activity"/>
    <property type="evidence" value="ECO:0007669"/>
    <property type="project" value="InterPro"/>
</dbReference>
<name>A0A446BKH4_9PEZI</name>
<evidence type="ECO:0000313" key="4">
    <source>
        <dbReference type="Proteomes" id="UP000289323"/>
    </source>
</evidence>
<dbReference type="SUPFAM" id="SSF51126">
    <property type="entry name" value="Pectin lyase-like"/>
    <property type="match status" value="1"/>
</dbReference>
<dbReference type="Pfam" id="PF12708">
    <property type="entry name" value="Pect-lyase_RHGA_epim"/>
    <property type="match status" value="2"/>
</dbReference>
<feature type="domain" description="Rhamnogalacturonase A/B/Epimerase-like pectate lyase" evidence="2">
    <location>
        <begin position="204"/>
        <end position="272"/>
    </location>
</feature>
<evidence type="ECO:0000313" key="3">
    <source>
        <dbReference type="EMBL" id="SPQ22989.1"/>
    </source>
</evidence>
<accession>A0A446BKH4</accession>
<dbReference type="Gene3D" id="2.160.20.10">
    <property type="entry name" value="Single-stranded right-handed beta-helix, Pectin lyase-like"/>
    <property type="match status" value="3"/>
</dbReference>
<feature type="region of interest" description="Disordered" evidence="1">
    <location>
        <begin position="917"/>
        <end position="991"/>
    </location>
</feature>
<evidence type="ECO:0000259" key="2">
    <source>
        <dbReference type="Pfam" id="PF12708"/>
    </source>
</evidence>
<dbReference type="AlphaFoldDB" id="A0A446BKH4"/>
<feature type="domain" description="Rhamnogalacturonase A/B/Epimerase-like pectate lyase" evidence="2">
    <location>
        <begin position="2"/>
        <end position="60"/>
    </location>
</feature>
<dbReference type="InterPro" id="IPR024535">
    <property type="entry name" value="RHGA/B-epi-like_pectate_lyase"/>
</dbReference>
<feature type="compositionally biased region" description="Low complexity" evidence="1">
    <location>
        <begin position="930"/>
        <end position="983"/>
    </location>
</feature>
<protein>
    <submittedName>
        <fullName evidence="3">A8ef266c-8802-41e8-87ee-6caa1a908fce</fullName>
    </submittedName>
</protein>
<dbReference type="PANTHER" id="PTHR33928">
    <property type="entry name" value="POLYGALACTURONASE QRT3"/>
    <property type="match status" value="1"/>
</dbReference>
<dbReference type="PANTHER" id="PTHR33928:SF2">
    <property type="entry name" value="PECTATE LYASE SUPERFAMILY PROTEIN DOMAIN-CONTAINING PROTEIN-RELATED"/>
    <property type="match status" value="1"/>
</dbReference>